<dbReference type="PROSITE" id="PS51450">
    <property type="entry name" value="LRR"/>
    <property type="match status" value="1"/>
</dbReference>
<dbReference type="PROSITE" id="PS00845">
    <property type="entry name" value="CAP_GLY_1"/>
    <property type="match status" value="1"/>
</dbReference>
<gene>
    <name evidence="5" type="ordered locus">PAS_chr2-1_0630</name>
</gene>
<dbReference type="FunCoup" id="C4R199">
    <property type="interactions" value="644"/>
</dbReference>
<dbReference type="SUPFAM" id="SSF52047">
    <property type="entry name" value="RNI-like"/>
    <property type="match status" value="1"/>
</dbReference>
<dbReference type="EMBL" id="FN392320">
    <property type="protein sequence ID" value="CAY69273.1"/>
    <property type="molecule type" value="Genomic_DNA"/>
</dbReference>
<dbReference type="InParanoid" id="C4R199"/>
<dbReference type="OrthoDB" id="5273213at2759"/>
<dbReference type="SMART" id="SM01052">
    <property type="entry name" value="CAP_GLY"/>
    <property type="match status" value="1"/>
</dbReference>
<dbReference type="Proteomes" id="UP000000314">
    <property type="component" value="Chromosome 2"/>
</dbReference>
<evidence type="ECO:0000313" key="5">
    <source>
        <dbReference type="EMBL" id="CAY69273.1"/>
    </source>
</evidence>
<dbReference type="InterPro" id="IPR001611">
    <property type="entry name" value="Leu-rich_rpt"/>
</dbReference>
<accession>C4R199</accession>
<dbReference type="InterPro" id="IPR029071">
    <property type="entry name" value="Ubiquitin-like_domsf"/>
</dbReference>
<dbReference type="KEGG" id="ppa:PAS_chr2-1_0630"/>
<dbReference type="PROSITE" id="PS50245">
    <property type="entry name" value="CAP_GLY_2"/>
    <property type="match status" value="1"/>
</dbReference>
<dbReference type="HOGENOM" id="CLU_017716_5_1_1"/>
<dbReference type="Gene3D" id="2.30.30.190">
    <property type="entry name" value="CAP Gly-rich-like domain"/>
    <property type="match status" value="1"/>
</dbReference>
<dbReference type="InterPro" id="IPR000938">
    <property type="entry name" value="CAP-Gly_domain"/>
</dbReference>
<dbReference type="InterPro" id="IPR036859">
    <property type="entry name" value="CAP-Gly_dom_sf"/>
</dbReference>
<dbReference type="SUPFAM" id="SSF54236">
    <property type="entry name" value="Ubiquitin-like"/>
    <property type="match status" value="1"/>
</dbReference>
<dbReference type="InterPro" id="IPR032675">
    <property type="entry name" value="LRR_dom_sf"/>
</dbReference>
<evidence type="ECO:0000259" key="4">
    <source>
        <dbReference type="PROSITE" id="PS50245"/>
    </source>
</evidence>
<dbReference type="PANTHER" id="PTHR46652">
    <property type="entry name" value="LEUCINE-RICH REPEAT AND IQ DOMAIN-CONTAINING PROTEIN 1-RELATED"/>
    <property type="match status" value="1"/>
</dbReference>
<organism evidence="5 6">
    <name type="scientific">Komagataella phaffii (strain GS115 / ATCC 20864)</name>
    <name type="common">Yeast</name>
    <name type="synonym">Pichia pastoris</name>
    <dbReference type="NCBI Taxonomy" id="644223"/>
    <lineage>
        <taxon>Eukaryota</taxon>
        <taxon>Fungi</taxon>
        <taxon>Dikarya</taxon>
        <taxon>Ascomycota</taxon>
        <taxon>Saccharomycotina</taxon>
        <taxon>Pichiomycetes</taxon>
        <taxon>Pichiales</taxon>
        <taxon>Pichiaceae</taxon>
        <taxon>Komagataella</taxon>
    </lineage>
</organism>
<dbReference type="eggNOG" id="KOG3207">
    <property type="taxonomic scope" value="Eukaryota"/>
</dbReference>
<dbReference type="SUPFAM" id="SSF74924">
    <property type="entry name" value="Cap-Gly domain"/>
    <property type="match status" value="1"/>
</dbReference>
<dbReference type="RefSeq" id="XP_002491553.1">
    <property type="nucleotide sequence ID" value="XM_002491508.1"/>
</dbReference>
<keyword evidence="6" id="KW-1185">Reference proteome</keyword>
<keyword evidence="3" id="KW-0143">Chaperone</keyword>
<protein>
    <submittedName>
        <fullName evidence="5">Microtubule effector required for tubulin heterodimer formation</fullName>
    </submittedName>
</protein>
<dbReference type="InterPro" id="IPR050836">
    <property type="entry name" value="SDS22/Internalin_LRR"/>
</dbReference>
<feature type="domain" description="CAP-Gly" evidence="4">
    <location>
        <begin position="38"/>
        <end position="73"/>
    </location>
</feature>
<dbReference type="Gene3D" id="3.80.10.10">
    <property type="entry name" value="Ribonuclease Inhibitor"/>
    <property type="match status" value="2"/>
</dbReference>
<reference evidence="5 6" key="1">
    <citation type="journal article" date="2009" name="Nat. Biotechnol.">
        <title>Genome sequence of the recombinant protein production host Pichia pastoris.</title>
        <authorList>
            <person name="De Schutter K."/>
            <person name="Lin Y.C."/>
            <person name="Tiels P."/>
            <person name="Van Hecke A."/>
            <person name="Glinka S."/>
            <person name="Weber-Lehmann J."/>
            <person name="Rouze P."/>
            <person name="Van de Peer Y."/>
            <person name="Callewaert N."/>
        </authorList>
    </citation>
    <scope>NUCLEOTIDE SEQUENCE [LARGE SCALE GENOMIC DNA]</scope>
    <source>
        <strain evidence="6">GS115 / ATCC 20864</strain>
    </source>
</reference>
<dbReference type="STRING" id="644223.C4R199"/>
<keyword evidence="2" id="KW-0677">Repeat</keyword>
<evidence type="ECO:0000313" key="6">
    <source>
        <dbReference type="Proteomes" id="UP000000314"/>
    </source>
</evidence>
<sequence length="519" mass="59335">MNATNDQYRIGDRVSVQGDRGTIRYVGEIEKWPGIEAIGIDWDRAERGKNNGTLNGVCYFKTQSGLKSASFIKNMNKFDRRRHFIEAIVYKYGNEESLSATQHHRKIDLKASDADKGVDKIQFGTKMVESYGFDNLSKIQGDFFNLEIVSLATLGVYKSDLKDDFHITELLPNLVDLDLSSNLLKDLSEVFNLIVQLPKLQVLNLNENRFTNQDISACKELKPLTLKTLQLTSTYMEDLSFLSYFPELTTLALSGNNYSNLQFELIIKQMPQTLSNLDFSHNHVTFVDFTMFKTKNIETINLFGNNITKIIPYVTKVSSINFNQNQITEWPLVDEISQLDLRTVSITFNPLFENSSEDQLYQLLGRLNANLSTLDGSIITATQKESLELYFIQQVKSHKIVYPKVLERWRELCDTYNVEADSNETVTAKPLTTIASILLNLNVIDKDRSFPVIAFPNYTVLKLKGSICEQIDSNILQINIYFIIKETSVRQQMDDDLSTLNTYGLSNLQNIYVERVNLK</sequence>
<evidence type="ECO:0000256" key="1">
    <source>
        <dbReference type="ARBA" id="ARBA00022614"/>
    </source>
</evidence>
<name>C4R199_KOMPG</name>
<proteinExistence type="predicted"/>
<evidence type="ECO:0000256" key="2">
    <source>
        <dbReference type="ARBA" id="ARBA00022737"/>
    </source>
</evidence>
<dbReference type="GeneID" id="8199244"/>
<dbReference type="Pfam" id="PF01302">
    <property type="entry name" value="CAP_GLY"/>
    <property type="match status" value="1"/>
</dbReference>
<dbReference type="AlphaFoldDB" id="C4R199"/>
<keyword evidence="1" id="KW-0433">Leucine-rich repeat</keyword>
<evidence type="ECO:0000256" key="3">
    <source>
        <dbReference type="ARBA" id="ARBA00023186"/>
    </source>
</evidence>
<dbReference type="PANTHER" id="PTHR46652:SF3">
    <property type="entry name" value="LEUCINE-RICH REPEAT-CONTAINING PROTEIN 9"/>
    <property type="match status" value="1"/>
</dbReference>
<dbReference type="OMA" id="SEESHMF"/>